<evidence type="ECO:0000313" key="1">
    <source>
        <dbReference type="EMBL" id="PYI06894.1"/>
    </source>
</evidence>
<name>A0A319EST4_ASPSB</name>
<dbReference type="VEuPathDB" id="FungiDB:BO78DRAFT_108270"/>
<proteinExistence type="predicted"/>
<organism evidence="1 2">
    <name type="scientific">Aspergillus sclerotiicarbonarius (strain CBS 121057 / IBT 28362)</name>
    <dbReference type="NCBI Taxonomy" id="1448318"/>
    <lineage>
        <taxon>Eukaryota</taxon>
        <taxon>Fungi</taxon>
        <taxon>Dikarya</taxon>
        <taxon>Ascomycota</taxon>
        <taxon>Pezizomycotina</taxon>
        <taxon>Eurotiomycetes</taxon>
        <taxon>Eurotiomycetidae</taxon>
        <taxon>Eurotiales</taxon>
        <taxon>Aspergillaceae</taxon>
        <taxon>Aspergillus</taxon>
        <taxon>Aspergillus subgen. Circumdati</taxon>
    </lineage>
</organism>
<dbReference type="EMBL" id="KZ826346">
    <property type="protein sequence ID" value="PYI06894.1"/>
    <property type="molecule type" value="Genomic_DNA"/>
</dbReference>
<gene>
    <name evidence="1" type="ORF">BO78DRAFT_108270</name>
</gene>
<keyword evidence="2" id="KW-1185">Reference proteome</keyword>
<protein>
    <submittedName>
        <fullName evidence="1">Uncharacterized protein</fullName>
    </submittedName>
</protein>
<dbReference type="Proteomes" id="UP000248423">
    <property type="component" value="Unassembled WGS sequence"/>
</dbReference>
<dbReference type="AlphaFoldDB" id="A0A319EST4"/>
<sequence length="191" mass="20922">MLRRFTIHAKEPIVQGCQSRTTLTGSSTSDRQDILSRTSRYYVQRVVSAAIPCIGDKSRPLPGRGESPAVTSLPCFGATTDLPAKPPPFIVAASEAWPPSPSRPITSLHPSHGRRSRIFFDIRSYGPPGILIFKNSIISRVGALPWERIFPPVAQRRHGIWIWYTGRSPPRPSGVSARIGRACGPVPGSFQ</sequence>
<reference evidence="1 2" key="1">
    <citation type="submission" date="2018-02" db="EMBL/GenBank/DDBJ databases">
        <title>The genomes of Aspergillus section Nigri reveals drivers in fungal speciation.</title>
        <authorList>
            <consortium name="DOE Joint Genome Institute"/>
            <person name="Vesth T.C."/>
            <person name="Nybo J."/>
            <person name="Theobald S."/>
            <person name="Brandl J."/>
            <person name="Frisvad J.C."/>
            <person name="Nielsen K.F."/>
            <person name="Lyhne E.K."/>
            <person name="Kogle M.E."/>
            <person name="Kuo A."/>
            <person name="Riley R."/>
            <person name="Clum A."/>
            <person name="Nolan M."/>
            <person name="Lipzen A."/>
            <person name="Salamov A."/>
            <person name="Henrissat B."/>
            <person name="Wiebenga A."/>
            <person name="De vries R.P."/>
            <person name="Grigoriev I.V."/>
            <person name="Mortensen U.H."/>
            <person name="Andersen M.R."/>
            <person name="Baker S.E."/>
        </authorList>
    </citation>
    <scope>NUCLEOTIDE SEQUENCE [LARGE SCALE GENOMIC DNA]</scope>
    <source>
        <strain evidence="1 2">CBS 121057</strain>
    </source>
</reference>
<evidence type="ECO:0000313" key="2">
    <source>
        <dbReference type="Proteomes" id="UP000248423"/>
    </source>
</evidence>
<accession>A0A319EST4</accession>